<dbReference type="Proteomes" id="UP001355653">
    <property type="component" value="Unassembled WGS sequence"/>
</dbReference>
<gene>
    <name evidence="1" type="ORF">P5G65_22570</name>
</gene>
<evidence type="ECO:0000313" key="1">
    <source>
        <dbReference type="EMBL" id="MEB4796698.1"/>
    </source>
</evidence>
<reference evidence="1 2" key="1">
    <citation type="submission" date="2023-03" db="EMBL/GenBank/DDBJ databases">
        <title>Bacillus Genome Sequencing.</title>
        <authorList>
            <person name="Dunlap C."/>
        </authorList>
    </citation>
    <scope>NUCLEOTIDE SEQUENCE [LARGE SCALE GENOMIC DNA]</scope>
    <source>
        <strain evidence="1 2">NRS-1351</strain>
    </source>
</reference>
<proteinExistence type="predicted"/>
<organism evidence="1 2">
    <name type="scientific">Paenibacillus chondroitinus</name>
    <dbReference type="NCBI Taxonomy" id="59842"/>
    <lineage>
        <taxon>Bacteria</taxon>
        <taxon>Bacillati</taxon>
        <taxon>Bacillota</taxon>
        <taxon>Bacilli</taxon>
        <taxon>Bacillales</taxon>
        <taxon>Paenibacillaceae</taxon>
        <taxon>Paenibacillus</taxon>
    </lineage>
</organism>
<protein>
    <submittedName>
        <fullName evidence="1">DUF5677 domain-containing protein</fullName>
    </submittedName>
</protein>
<dbReference type="RefSeq" id="WP_127456111.1">
    <property type="nucleotide sequence ID" value="NZ_JAROBY010000037.1"/>
</dbReference>
<comment type="caution">
    <text evidence="1">The sequence shown here is derived from an EMBL/GenBank/DDBJ whole genome shotgun (WGS) entry which is preliminary data.</text>
</comment>
<evidence type="ECO:0000313" key="2">
    <source>
        <dbReference type="Proteomes" id="UP001355653"/>
    </source>
</evidence>
<accession>A0ABU6DI89</accession>
<name>A0ABU6DI89_9BACL</name>
<dbReference type="Pfam" id="PF18928">
    <property type="entry name" value="DUF5677"/>
    <property type="match status" value="1"/>
</dbReference>
<dbReference type="EMBL" id="JAROBY010000037">
    <property type="protein sequence ID" value="MEB4796698.1"/>
    <property type="molecule type" value="Genomic_DNA"/>
</dbReference>
<keyword evidence="2" id="KW-1185">Reference proteome</keyword>
<sequence length="257" mass="29324">MDFDLMSFLGKQIDELMEPILEQNADWYKLMYELNQFANNLRIRMAINQDNLAEVVTAALLIKATNTFQSVILLSRKGLAADCGTLTRSLLETVIPLKLIAQEQGFAWDFVRYEKRKRQKLINVILKDSDTFGEIANQVSEGIRDSLKKEIEEENIPELKIEDLAKKAGMTTFYQLAYRQLSEDAHTTIWSLNRYLNTDQEGNVTELDNGPQIFGAADFRTAAYCILIALDSANEIFKLESDSELKGFETRLLAIHL</sequence>
<dbReference type="InterPro" id="IPR043733">
    <property type="entry name" value="DUF5677"/>
</dbReference>